<accession>M0M4C9</accession>
<dbReference type="Pfam" id="PF00293">
    <property type="entry name" value="NUDIX"/>
    <property type="match status" value="1"/>
</dbReference>
<dbReference type="PATRIC" id="fig|1132509.6.peg.1577"/>
<dbReference type="PROSITE" id="PS51462">
    <property type="entry name" value="NUDIX"/>
    <property type="match status" value="1"/>
</dbReference>
<dbReference type="AlphaFoldDB" id="M0M4C9"/>
<proteinExistence type="predicted"/>
<dbReference type="GO" id="GO:0006753">
    <property type="term" value="P:nucleoside phosphate metabolic process"/>
    <property type="evidence" value="ECO:0007669"/>
    <property type="project" value="TreeGrafter"/>
</dbReference>
<dbReference type="InterPro" id="IPR000086">
    <property type="entry name" value="NUDIX_hydrolase_dom"/>
</dbReference>
<dbReference type="OrthoDB" id="192849at2157"/>
<dbReference type="PANTHER" id="PTHR11839">
    <property type="entry name" value="UDP/ADP-SUGAR PYROPHOSPHATASE"/>
    <property type="match status" value="1"/>
</dbReference>
<dbReference type="PANTHER" id="PTHR11839:SF18">
    <property type="entry name" value="NUDIX HYDROLASE DOMAIN-CONTAINING PROTEIN"/>
    <property type="match status" value="1"/>
</dbReference>
<comment type="cofactor">
    <cofactor evidence="1">
        <name>Mg(2+)</name>
        <dbReference type="ChEBI" id="CHEBI:18420"/>
    </cofactor>
</comment>
<gene>
    <name evidence="4" type="ORF">C447_06953</name>
</gene>
<keyword evidence="5" id="KW-1185">Reference proteome</keyword>
<name>M0M4C9_9EURY</name>
<dbReference type="Proteomes" id="UP000011566">
    <property type="component" value="Unassembled WGS sequence"/>
</dbReference>
<dbReference type="GO" id="GO:0016787">
    <property type="term" value="F:hydrolase activity"/>
    <property type="evidence" value="ECO:0007669"/>
    <property type="project" value="UniProtKB-KW"/>
</dbReference>
<evidence type="ECO:0000259" key="3">
    <source>
        <dbReference type="PROSITE" id="PS51462"/>
    </source>
</evidence>
<dbReference type="RefSeq" id="WP_007692241.1">
    <property type="nucleotide sequence ID" value="NZ_AJRK01000137.1"/>
</dbReference>
<evidence type="ECO:0000313" key="4">
    <source>
        <dbReference type="EMBL" id="EMA39235.1"/>
    </source>
</evidence>
<evidence type="ECO:0000256" key="2">
    <source>
        <dbReference type="ARBA" id="ARBA00022801"/>
    </source>
</evidence>
<dbReference type="InterPro" id="IPR015797">
    <property type="entry name" value="NUDIX_hydrolase-like_dom_sf"/>
</dbReference>
<sequence>MNDPADSAHDWRVIESVAEYETGWYTGGYDLVEQPDGSEKKYYWAELPAAVVVVALADDELVMVDQYRPAIGEQCLELPAGIVEDGESATTAGARELREETGYEPSGVSLLEDYWVATGVLRHRRAVVFAEGLTPTDRDLDENEFLTVTSLPVAEALDVARTEPANDATIEGLLLASEEGLL</sequence>
<organism evidence="4 5">
    <name type="scientific">Halococcus hamelinensis 100A6</name>
    <dbReference type="NCBI Taxonomy" id="1132509"/>
    <lineage>
        <taxon>Archaea</taxon>
        <taxon>Methanobacteriati</taxon>
        <taxon>Methanobacteriota</taxon>
        <taxon>Stenosarchaea group</taxon>
        <taxon>Halobacteria</taxon>
        <taxon>Halobacteriales</taxon>
        <taxon>Halococcaceae</taxon>
        <taxon>Halococcus</taxon>
    </lineage>
</organism>
<evidence type="ECO:0000313" key="5">
    <source>
        <dbReference type="Proteomes" id="UP000011566"/>
    </source>
</evidence>
<keyword evidence="2 4" id="KW-0378">Hydrolase</keyword>
<dbReference type="CDD" id="cd03424">
    <property type="entry name" value="NUDIX_ADPRase_Nudt5_UGPPase_Nudt14"/>
    <property type="match status" value="1"/>
</dbReference>
<protein>
    <submittedName>
        <fullName evidence="4">NUDIX hydrolase</fullName>
    </submittedName>
</protein>
<dbReference type="SUPFAM" id="SSF55811">
    <property type="entry name" value="Nudix"/>
    <property type="match status" value="1"/>
</dbReference>
<dbReference type="eggNOG" id="arCOG01073">
    <property type="taxonomic scope" value="Archaea"/>
</dbReference>
<comment type="caution">
    <text evidence="4">The sequence shown here is derived from an EMBL/GenBank/DDBJ whole genome shotgun (WGS) entry which is preliminary data.</text>
</comment>
<dbReference type="EMBL" id="AOMB01000020">
    <property type="protein sequence ID" value="EMA39235.1"/>
    <property type="molecule type" value="Genomic_DNA"/>
</dbReference>
<evidence type="ECO:0000256" key="1">
    <source>
        <dbReference type="ARBA" id="ARBA00001946"/>
    </source>
</evidence>
<dbReference type="Gene3D" id="3.90.79.10">
    <property type="entry name" value="Nucleoside Triphosphate Pyrophosphohydrolase"/>
    <property type="match status" value="1"/>
</dbReference>
<dbReference type="GO" id="GO:0019693">
    <property type="term" value="P:ribose phosphate metabolic process"/>
    <property type="evidence" value="ECO:0007669"/>
    <property type="project" value="TreeGrafter"/>
</dbReference>
<feature type="domain" description="Nudix hydrolase" evidence="3">
    <location>
        <begin position="46"/>
        <end position="175"/>
    </location>
</feature>
<reference evidence="4 5" key="1">
    <citation type="journal article" date="2014" name="PLoS Genet.">
        <title>Phylogenetically driven sequencing of extremely halophilic archaea reveals strategies for static and dynamic osmo-response.</title>
        <authorList>
            <person name="Becker E.A."/>
            <person name="Seitzer P.M."/>
            <person name="Tritt A."/>
            <person name="Larsen D."/>
            <person name="Krusor M."/>
            <person name="Yao A.I."/>
            <person name="Wu D."/>
            <person name="Madern D."/>
            <person name="Eisen J.A."/>
            <person name="Darling A.E."/>
            <person name="Facciotti M.T."/>
        </authorList>
    </citation>
    <scope>NUCLEOTIDE SEQUENCE [LARGE SCALE GENOMIC DNA]</scope>
    <source>
        <strain evidence="4 5">100A6</strain>
    </source>
</reference>